<accession>A0A139LI71</accession>
<dbReference type="Proteomes" id="UP000070319">
    <property type="component" value="Unassembled WGS sequence"/>
</dbReference>
<dbReference type="Gene3D" id="3.90.1150.10">
    <property type="entry name" value="Aspartate Aminotransferase, domain 1"/>
    <property type="match status" value="1"/>
</dbReference>
<dbReference type="InterPro" id="IPR000653">
    <property type="entry name" value="DegT/StrS_aminotransferase"/>
</dbReference>
<sequence length="376" mass="42894">MINVYQPTLGKEELEALEKVFESNWLGKGKRVAEFEEKYAEHLGCPKELLLTTNCCSEGLFSSMHLLDIQPGDEVIVPSISFIGAGNAVCAHGAKLVLCDVDPRTLNARPEDIEKMITPKTKAILLLHYGGVPGDLDGIMTLVKKYNLKVIEDAAAGVCTRYKGKAVGTFGDMGMWSFDAMKILVCGDGAMLYFNTPELRKKADRWLYFGLETKSGYENSVAQKWWEFDISSFGHRAIMNDITATMALEQLKKLPMYMEKRKYVADFYDENLKQFSWIELPPTLPEYVESSYYFYHIQIKNGMRDQLAKFLRENGIYTTYRYYPLHRVPGYGVTGNFPNADYAADHTLNLPLHQTISDEELNYILEKIKEFNTQYC</sequence>
<feature type="modified residue" description="N6-(pyridoxal phosphate)lysine" evidence="3">
    <location>
        <position position="182"/>
    </location>
</feature>
<dbReference type="CDD" id="cd00616">
    <property type="entry name" value="AHBA_syn"/>
    <property type="match status" value="1"/>
</dbReference>
<keyword evidence="5" id="KW-0808">Transferase</keyword>
<reference evidence="5 6" key="1">
    <citation type="submission" date="2016-02" db="EMBL/GenBank/DDBJ databases">
        <authorList>
            <person name="Wen L."/>
            <person name="He K."/>
            <person name="Yang H."/>
        </authorList>
    </citation>
    <scope>NUCLEOTIDE SEQUENCE [LARGE SCALE GENOMIC DNA]</scope>
    <source>
        <strain evidence="5 6">KLE1704</strain>
    </source>
</reference>
<evidence type="ECO:0000256" key="2">
    <source>
        <dbReference type="PIRSR" id="PIRSR000390-1"/>
    </source>
</evidence>
<evidence type="ECO:0000256" key="3">
    <source>
        <dbReference type="PIRSR" id="PIRSR000390-2"/>
    </source>
</evidence>
<evidence type="ECO:0000256" key="1">
    <source>
        <dbReference type="ARBA" id="ARBA00037999"/>
    </source>
</evidence>
<dbReference type="InterPro" id="IPR015422">
    <property type="entry name" value="PyrdxlP-dep_Trfase_small"/>
</dbReference>
<comment type="caution">
    <text evidence="5">The sequence shown here is derived from an EMBL/GenBank/DDBJ whole genome shotgun (WGS) entry which is preliminary data.</text>
</comment>
<gene>
    <name evidence="5" type="ORF">HMPREF2531_02146</name>
</gene>
<evidence type="ECO:0000313" key="5">
    <source>
        <dbReference type="EMBL" id="KXT51149.1"/>
    </source>
</evidence>
<dbReference type="Gene3D" id="3.40.640.10">
    <property type="entry name" value="Type I PLP-dependent aspartate aminotransferase-like (Major domain)"/>
    <property type="match status" value="1"/>
</dbReference>
<dbReference type="PANTHER" id="PTHR30244">
    <property type="entry name" value="TRANSAMINASE"/>
    <property type="match status" value="1"/>
</dbReference>
<dbReference type="PIRSF" id="PIRSF000390">
    <property type="entry name" value="PLP_StrS"/>
    <property type="match status" value="1"/>
</dbReference>
<comment type="similarity">
    <text evidence="1 4">Belongs to the DegT/DnrJ/EryC1 family.</text>
</comment>
<dbReference type="GO" id="GO:0000271">
    <property type="term" value="P:polysaccharide biosynthetic process"/>
    <property type="evidence" value="ECO:0007669"/>
    <property type="project" value="TreeGrafter"/>
</dbReference>
<dbReference type="PATRIC" id="fig|329854.7.peg.2188"/>
<dbReference type="AlphaFoldDB" id="A0A139LI71"/>
<dbReference type="RefSeq" id="WP_061435870.1">
    <property type="nucleotide sequence ID" value="NZ_KQ968692.1"/>
</dbReference>
<dbReference type="InterPro" id="IPR015421">
    <property type="entry name" value="PyrdxlP-dep_Trfase_major"/>
</dbReference>
<dbReference type="PANTHER" id="PTHR30244:SF34">
    <property type="entry name" value="DTDP-4-AMINO-4,6-DIDEOXYGALACTOSE TRANSAMINASE"/>
    <property type="match status" value="1"/>
</dbReference>
<dbReference type="Pfam" id="PF01041">
    <property type="entry name" value="DegT_DnrJ_EryC1"/>
    <property type="match status" value="1"/>
</dbReference>
<keyword evidence="5" id="KW-0032">Aminotransferase</keyword>
<dbReference type="InterPro" id="IPR015424">
    <property type="entry name" value="PyrdxlP-dep_Trfase"/>
</dbReference>
<protein>
    <submittedName>
        <fullName evidence="5">DegT/DnrJ/EryC1/StrS aminotransferase family protein</fullName>
    </submittedName>
</protein>
<organism evidence="5">
    <name type="scientific">Bacteroides intestinalis</name>
    <dbReference type="NCBI Taxonomy" id="329854"/>
    <lineage>
        <taxon>Bacteria</taxon>
        <taxon>Pseudomonadati</taxon>
        <taxon>Bacteroidota</taxon>
        <taxon>Bacteroidia</taxon>
        <taxon>Bacteroidales</taxon>
        <taxon>Bacteroidaceae</taxon>
        <taxon>Bacteroides</taxon>
    </lineage>
</organism>
<evidence type="ECO:0000313" key="6">
    <source>
        <dbReference type="Proteomes" id="UP000070319"/>
    </source>
</evidence>
<proteinExistence type="inferred from homology"/>
<keyword evidence="3 4" id="KW-0663">Pyridoxal phosphate</keyword>
<evidence type="ECO:0000256" key="4">
    <source>
        <dbReference type="RuleBase" id="RU004508"/>
    </source>
</evidence>
<dbReference type="GO" id="GO:0008483">
    <property type="term" value="F:transaminase activity"/>
    <property type="evidence" value="ECO:0007669"/>
    <property type="project" value="UniProtKB-KW"/>
</dbReference>
<dbReference type="SUPFAM" id="SSF53383">
    <property type="entry name" value="PLP-dependent transferases"/>
    <property type="match status" value="1"/>
</dbReference>
<feature type="active site" description="Proton acceptor" evidence="2">
    <location>
        <position position="182"/>
    </location>
</feature>
<dbReference type="EMBL" id="LTDF01000076">
    <property type="protein sequence ID" value="KXT51149.1"/>
    <property type="molecule type" value="Genomic_DNA"/>
</dbReference>
<dbReference type="GO" id="GO:0030170">
    <property type="term" value="F:pyridoxal phosphate binding"/>
    <property type="evidence" value="ECO:0007669"/>
    <property type="project" value="TreeGrafter"/>
</dbReference>
<name>A0A139LI71_9BACE</name>